<keyword evidence="4 14" id="KW-0378">Hydrolase</keyword>
<keyword evidence="7 14" id="KW-0067">ATP-binding</keyword>
<evidence type="ECO:0000313" key="17">
    <source>
        <dbReference type="Proteomes" id="UP000824076"/>
    </source>
</evidence>
<name>A0A9D1LHI6_9BACT</name>
<gene>
    <name evidence="16" type="ORF">IAD18_04255</name>
</gene>
<evidence type="ECO:0000256" key="9">
    <source>
        <dbReference type="ARBA" id="ARBA00023204"/>
    </source>
</evidence>
<evidence type="ECO:0000256" key="12">
    <source>
        <dbReference type="ARBA" id="ARBA00034808"/>
    </source>
</evidence>
<dbReference type="PANTHER" id="PTHR11070">
    <property type="entry name" value="UVRD / RECB / PCRA DNA HELICASE FAMILY MEMBER"/>
    <property type="match status" value="1"/>
</dbReference>
<dbReference type="Proteomes" id="UP000824076">
    <property type="component" value="Unassembled WGS sequence"/>
</dbReference>
<dbReference type="PANTHER" id="PTHR11070:SF67">
    <property type="entry name" value="DNA 3'-5' HELICASE"/>
    <property type="match status" value="1"/>
</dbReference>
<dbReference type="SUPFAM" id="SSF52540">
    <property type="entry name" value="P-loop containing nucleoside triphosphate hydrolases"/>
    <property type="match status" value="1"/>
</dbReference>
<dbReference type="Pfam" id="PF13361">
    <property type="entry name" value="UvrD_C"/>
    <property type="match status" value="1"/>
</dbReference>
<dbReference type="Gene3D" id="3.90.320.10">
    <property type="match status" value="1"/>
</dbReference>
<dbReference type="GO" id="GO:0005524">
    <property type="term" value="F:ATP binding"/>
    <property type="evidence" value="ECO:0007669"/>
    <property type="project" value="UniProtKB-UniRule"/>
</dbReference>
<comment type="catalytic activity">
    <reaction evidence="13">
        <text>ATP + H2O = ADP + phosphate + H(+)</text>
        <dbReference type="Rhea" id="RHEA:13065"/>
        <dbReference type="ChEBI" id="CHEBI:15377"/>
        <dbReference type="ChEBI" id="CHEBI:15378"/>
        <dbReference type="ChEBI" id="CHEBI:30616"/>
        <dbReference type="ChEBI" id="CHEBI:43474"/>
        <dbReference type="ChEBI" id="CHEBI:456216"/>
        <dbReference type="EC" id="5.6.2.4"/>
    </reaction>
</comment>
<comment type="caution">
    <text evidence="16">The sequence shown here is derived from an EMBL/GenBank/DDBJ whole genome shotgun (WGS) entry which is preliminary data.</text>
</comment>
<evidence type="ECO:0000256" key="13">
    <source>
        <dbReference type="ARBA" id="ARBA00048988"/>
    </source>
</evidence>
<feature type="binding site" evidence="14">
    <location>
        <begin position="7"/>
        <end position="14"/>
    </location>
    <ligand>
        <name>ATP</name>
        <dbReference type="ChEBI" id="CHEBI:30616"/>
    </ligand>
</feature>
<organism evidence="16 17">
    <name type="scientific">Candidatus Limisoma intestinavium</name>
    <dbReference type="NCBI Taxonomy" id="2840856"/>
    <lineage>
        <taxon>Bacteria</taxon>
        <taxon>Pseudomonadati</taxon>
        <taxon>Bacteroidota</taxon>
        <taxon>Bacteroidia</taxon>
        <taxon>Bacteroidales</taxon>
        <taxon>Candidatus Limisoma</taxon>
    </lineage>
</organism>
<evidence type="ECO:0000256" key="14">
    <source>
        <dbReference type="PROSITE-ProRule" id="PRU00560"/>
    </source>
</evidence>
<evidence type="ECO:0000256" key="11">
    <source>
        <dbReference type="ARBA" id="ARBA00034617"/>
    </source>
</evidence>
<accession>A0A9D1LHI6</accession>
<keyword evidence="6" id="KW-0269">Exonuclease</keyword>
<keyword evidence="2 14" id="KW-0547">Nucleotide-binding</keyword>
<evidence type="ECO:0000256" key="2">
    <source>
        <dbReference type="ARBA" id="ARBA00022741"/>
    </source>
</evidence>
<dbReference type="GO" id="GO:0005829">
    <property type="term" value="C:cytosol"/>
    <property type="evidence" value="ECO:0007669"/>
    <property type="project" value="TreeGrafter"/>
</dbReference>
<dbReference type="GO" id="GO:0003677">
    <property type="term" value="F:DNA binding"/>
    <property type="evidence" value="ECO:0007669"/>
    <property type="project" value="UniProtKB-KW"/>
</dbReference>
<sequence>MINIYKASAGSGKTFTLVREFLKLLLGRKVGNNRYALDEHPNENHRSILAITFTNKATEEMKKRIVKELDILAGQPDRSPYADFLAKALNAPIEKISKTAQVALVQLLQDYTNFNVSTIDTFFQKILRTFAYESNLSGNYEIELNDDYAISVGISDLKQSLRLNGGKDQRLLLGWLERFARANIDAEKSWDIFGNPSPEQQNTASLFSFAKVLSKEVVRKHRESLFDYLSDKQHIMNFGKSLSDAIDGLSKQIQERANVISGMLAADGVASNSNFRNLIDKIKNAPIPMPASLLNSDNAILKYVDSGKFTNKGSAVVDDAGIAAMLVEMDKNFVVLNSFHLILNNIYYLGLLGDIYGNIRQFTKDNNVILLSDTNEMLRRIINADDTPFVYERMGVRLRHFLIDEFQDTSGMQWENLRPLLANSLAGGNDNLVIGDVKQCIYRFRNSNPELLRTQIKADFRGNCVESGNDPESNTNWRSSENVVKWNNDFFQWLAHVKGMDDVYDNVVQRISDSNKGNFGHVCISEIEGSCIPEYQEAALDKMLDDIDRLLDAGYEQKDIAVITSRRIEGKWVIDRILGRNSSMNGKRRLNIVSEESLFIGKSSAVRIIVNMLALLDETVNAKSDKKAGAKSIPFIMKRYETNLCAGMDVADAFAAAVQAENDVDMGEAVVGMFGAGECGGLDTIVYQIIRTQLPKALVESDTVYIQAFIDNMIDFTSRYGSNVHSFLRWWEETGKKQSVSSPDNINAIRTLTIHKSKGLEFPCVILPFFDWEFDKPANPEWIRSADIKELSGFEDRPPLLPVARGASDKKRTIFDKEFKCLRDENVMDTLNKTYVACTRAIDELLIYYPSRKTMRKKDTVAHAIGDYAETLQLESYAQTRMVEFGSMGRSGARTSKSIASDVEERKMPPFAVAYRPEIWHFDSPDIIQEVKGTNKYKGEVLHRVMCKIRTADDVDRALRGVLVKGIIDAAEEAEYRRIIAGGLSDERVAAWFAPGNKLYAERPVANEKGEVYRPDRVVVRPNGEVVVVDYKFGERQDKKYMRQVRNYMAIVAVAMGVEQSQVKGFVWYVEEGAIIAVE</sequence>
<keyword evidence="5 14" id="KW-0347">Helicase</keyword>
<dbReference type="PROSITE" id="PS51198">
    <property type="entry name" value="UVRD_HELICASE_ATP_BIND"/>
    <property type="match status" value="1"/>
</dbReference>
<evidence type="ECO:0000256" key="4">
    <source>
        <dbReference type="ARBA" id="ARBA00022801"/>
    </source>
</evidence>
<dbReference type="InterPro" id="IPR014016">
    <property type="entry name" value="UvrD-like_ATP-bd"/>
</dbReference>
<dbReference type="Pfam" id="PF00580">
    <property type="entry name" value="UvrD-helicase"/>
    <property type="match status" value="1"/>
</dbReference>
<dbReference type="InterPro" id="IPR027417">
    <property type="entry name" value="P-loop_NTPase"/>
</dbReference>
<keyword evidence="3" id="KW-0227">DNA damage</keyword>
<keyword evidence="10" id="KW-0413">Isomerase</keyword>
<evidence type="ECO:0000256" key="3">
    <source>
        <dbReference type="ARBA" id="ARBA00022763"/>
    </source>
</evidence>
<dbReference type="InterPro" id="IPR000212">
    <property type="entry name" value="DNA_helicase_UvrD/REP"/>
</dbReference>
<dbReference type="Gene3D" id="3.40.50.300">
    <property type="entry name" value="P-loop containing nucleotide triphosphate hydrolases"/>
    <property type="match status" value="3"/>
</dbReference>
<evidence type="ECO:0000256" key="7">
    <source>
        <dbReference type="ARBA" id="ARBA00022840"/>
    </source>
</evidence>
<evidence type="ECO:0000256" key="6">
    <source>
        <dbReference type="ARBA" id="ARBA00022839"/>
    </source>
</evidence>
<dbReference type="AlphaFoldDB" id="A0A9D1LHI6"/>
<evidence type="ECO:0000256" key="5">
    <source>
        <dbReference type="ARBA" id="ARBA00022806"/>
    </source>
</evidence>
<dbReference type="InterPro" id="IPR014017">
    <property type="entry name" value="DNA_helicase_UvrD-like_C"/>
</dbReference>
<keyword evidence="9" id="KW-0234">DNA repair</keyword>
<dbReference type="GO" id="GO:0000725">
    <property type="term" value="P:recombinational repair"/>
    <property type="evidence" value="ECO:0007669"/>
    <property type="project" value="TreeGrafter"/>
</dbReference>
<reference evidence="16" key="1">
    <citation type="submission" date="2020-10" db="EMBL/GenBank/DDBJ databases">
        <authorList>
            <person name="Gilroy R."/>
        </authorList>
    </citation>
    <scope>NUCLEOTIDE SEQUENCE</scope>
    <source>
        <strain evidence="16">17073</strain>
    </source>
</reference>
<dbReference type="InterPro" id="IPR011604">
    <property type="entry name" value="PDDEXK-like_dom_sf"/>
</dbReference>
<keyword evidence="8" id="KW-0238">DNA-binding</keyword>
<evidence type="ECO:0000256" key="8">
    <source>
        <dbReference type="ARBA" id="ARBA00023125"/>
    </source>
</evidence>
<evidence type="ECO:0000313" key="16">
    <source>
        <dbReference type="EMBL" id="HIU38862.1"/>
    </source>
</evidence>
<dbReference type="GO" id="GO:0004527">
    <property type="term" value="F:exonuclease activity"/>
    <property type="evidence" value="ECO:0007669"/>
    <property type="project" value="UniProtKB-KW"/>
</dbReference>
<evidence type="ECO:0000256" key="10">
    <source>
        <dbReference type="ARBA" id="ARBA00023235"/>
    </source>
</evidence>
<keyword evidence="1" id="KW-0540">Nuclease</keyword>
<comment type="catalytic activity">
    <reaction evidence="11">
        <text>Couples ATP hydrolysis with the unwinding of duplex DNA by translocating in the 3'-5' direction.</text>
        <dbReference type="EC" id="5.6.2.4"/>
    </reaction>
</comment>
<proteinExistence type="predicted"/>
<reference evidence="16" key="2">
    <citation type="journal article" date="2021" name="PeerJ">
        <title>Extensive microbial diversity within the chicken gut microbiome revealed by metagenomics and culture.</title>
        <authorList>
            <person name="Gilroy R."/>
            <person name="Ravi A."/>
            <person name="Getino M."/>
            <person name="Pursley I."/>
            <person name="Horton D.L."/>
            <person name="Alikhan N.F."/>
            <person name="Baker D."/>
            <person name="Gharbi K."/>
            <person name="Hall N."/>
            <person name="Watson M."/>
            <person name="Adriaenssens E.M."/>
            <person name="Foster-Nyarko E."/>
            <person name="Jarju S."/>
            <person name="Secka A."/>
            <person name="Antonio M."/>
            <person name="Oren A."/>
            <person name="Chaudhuri R.R."/>
            <person name="La Ragione R."/>
            <person name="Hildebrand F."/>
            <person name="Pallen M.J."/>
        </authorList>
    </citation>
    <scope>NUCLEOTIDE SEQUENCE</scope>
    <source>
        <strain evidence="16">17073</strain>
    </source>
</reference>
<dbReference type="EMBL" id="DVMS01000122">
    <property type="protein sequence ID" value="HIU38862.1"/>
    <property type="molecule type" value="Genomic_DNA"/>
</dbReference>
<evidence type="ECO:0000259" key="15">
    <source>
        <dbReference type="PROSITE" id="PS51198"/>
    </source>
</evidence>
<dbReference type="GO" id="GO:0043138">
    <property type="term" value="F:3'-5' DNA helicase activity"/>
    <property type="evidence" value="ECO:0007669"/>
    <property type="project" value="UniProtKB-EC"/>
</dbReference>
<protein>
    <recommendedName>
        <fullName evidence="12">DNA 3'-5' helicase</fullName>
        <ecNumber evidence="12">5.6.2.4</ecNumber>
    </recommendedName>
</protein>
<dbReference type="EC" id="5.6.2.4" evidence="12"/>
<feature type="domain" description="UvrD-like helicase ATP-binding" evidence="15">
    <location>
        <begin position="1"/>
        <end position="480"/>
    </location>
</feature>
<evidence type="ECO:0000256" key="1">
    <source>
        <dbReference type="ARBA" id="ARBA00022722"/>
    </source>
</evidence>